<keyword evidence="2" id="KW-0288">FMN</keyword>
<keyword evidence="4" id="KW-0503">Monooxygenase</keyword>
<dbReference type="Proteomes" id="UP000019225">
    <property type="component" value="Chromosome"/>
</dbReference>
<protein>
    <recommendedName>
        <fullName evidence="5">Luciferase-like domain-containing protein</fullName>
    </recommendedName>
</protein>
<dbReference type="AlphaFoldDB" id="W5W459"/>
<dbReference type="InterPro" id="IPR011251">
    <property type="entry name" value="Luciferase-like_dom"/>
</dbReference>
<evidence type="ECO:0000313" key="7">
    <source>
        <dbReference type="Proteomes" id="UP000019225"/>
    </source>
</evidence>
<accession>W5W459</accession>
<dbReference type="SUPFAM" id="SSF51679">
    <property type="entry name" value="Bacterial luciferase-like"/>
    <property type="match status" value="1"/>
</dbReference>
<reference evidence="6 7" key="1">
    <citation type="journal article" date="2014" name="BMC Genomics">
        <title>Complete genome sequence of producer of the glycopeptide antibiotic Aculeximycin Kutzneria albida DSM 43870T, a representative of minor genus of Pseudonocardiaceae.</title>
        <authorList>
            <person name="Rebets Y."/>
            <person name="Tokovenko B."/>
            <person name="Lushchyk I."/>
            <person name="Ruckert C."/>
            <person name="Zaburannyi N."/>
            <person name="Bechthold A."/>
            <person name="Kalinowski J."/>
            <person name="Luzhetskyy A."/>
        </authorList>
    </citation>
    <scope>NUCLEOTIDE SEQUENCE [LARGE SCALE GENOMIC DNA]</scope>
    <source>
        <strain evidence="6">DSM 43870</strain>
    </source>
</reference>
<proteinExistence type="predicted"/>
<organism evidence="6 7">
    <name type="scientific">Kutzneria albida DSM 43870</name>
    <dbReference type="NCBI Taxonomy" id="1449976"/>
    <lineage>
        <taxon>Bacteria</taxon>
        <taxon>Bacillati</taxon>
        <taxon>Actinomycetota</taxon>
        <taxon>Actinomycetes</taxon>
        <taxon>Pseudonocardiales</taxon>
        <taxon>Pseudonocardiaceae</taxon>
        <taxon>Kutzneria</taxon>
    </lineage>
</organism>
<dbReference type="STRING" id="1449976.KALB_2201"/>
<evidence type="ECO:0000256" key="4">
    <source>
        <dbReference type="ARBA" id="ARBA00023033"/>
    </source>
</evidence>
<dbReference type="Pfam" id="PF00296">
    <property type="entry name" value="Bac_luciferase"/>
    <property type="match status" value="1"/>
</dbReference>
<dbReference type="Gene3D" id="3.20.20.30">
    <property type="entry name" value="Luciferase-like domain"/>
    <property type="match status" value="1"/>
</dbReference>
<keyword evidence="7" id="KW-1185">Reference proteome</keyword>
<evidence type="ECO:0000256" key="2">
    <source>
        <dbReference type="ARBA" id="ARBA00022643"/>
    </source>
</evidence>
<evidence type="ECO:0000259" key="5">
    <source>
        <dbReference type="Pfam" id="PF00296"/>
    </source>
</evidence>
<dbReference type="InterPro" id="IPR050172">
    <property type="entry name" value="SsuD_RutA_monooxygenase"/>
</dbReference>
<evidence type="ECO:0000313" key="6">
    <source>
        <dbReference type="EMBL" id="AHH95570.1"/>
    </source>
</evidence>
<keyword evidence="3" id="KW-0560">Oxidoreductase</keyword>
<sequence length="305" mass="31935">MTDSVCLGVSLPTFAARAEDIPDIPEHARQMELAGLDAVWAGDHLSTGAPFLESTVALAAAAAVTSRIRLGFGVLLLAMRQQAWAAKQIGSLHHLSGRRVLLGVGVGGEKPGEWPPAGVPFAGRGARTDELLAALPDLLGGRDTPLRSVPGGPTVRLEPAVPMPPVWIGGVSERALCRAVEHGVGWLSSLLEPDELAVRTAALAELAAARGVPAPAVGTTLFAALSEDPADHARLVGFLCHLTGLPAERMERLVVSGSPARVAERVEEYMRAGAGTFVVNLSGAQRFAQYERLAEVRGLLDVKNV</sequence>
<dbReference type="GO" id="GO:0008726">
    <property type="term" value="F:alkanesulfonate monooxygenase activity"/>
    <property type="evidence" value="ECO:0007669"/>
    <property type="project" value="TreeGrafter"/>
</dbReference>
<dbReference type="HOGENOM" id="CLU_027853_7_2_11"/>
<dbReference type="eggNOG" id="COG2141">
    <property type="taxonomic scope" value="Bacteria"/>
</dbReference>
<dbReference type="EMBL" id="CP007155">
    <property type="protein sequence ID" value="AHH95570.1"/>
    <property type="molecule type" value="Genomic_DNA"/>
</dbReference>
<dbReference type="PANTHER" id="PTHR42847:SF4">
    <property type="entry name" value="ALKANESULFONATE MONOOXYGENASE-RELATED"/>
    <property type="match status" value="1"/>
</dbReference>
<dbReference type="KEGG" id="kal:KALB_2201"/>
<dbReference type="InterPro" id="IPR036661">
    <property type="entry name" value="Luciferase-like_sf"/>
</dbReference>
<dbReference type="PANTHER" id="PTHR42847">
    <property type="entry name" value="ALKANESULFONATE MONOOXYGENASE"/>
    <property type="match status" value="1"/>
</dbReference>
<gene>
    <name evidence="6" type="ORF">KALB_2201</name>
</gene>
<dbReference type="CDD" id="cd01097">
    <property type="entry name" value="Tetrahydromethanopterin_reductase"/>
    <property type="match status" value="1"/>
</dbReference>
<evidence type="ECO:0000256" key="1">
    <source>
        <dbReference type="ARBA" id="ARBA00022630"/>
    </source>
</evidence>
<name>W5W459_9PSEU</name>
<dbReference type="GO" id="GO:0046306">
    <property type="term" value="P:alkanesulfonate catabolic process"/>
    <property type="evidence" value="ECO:0007669"/>
    <property type="project" value="TreeGrafter"/>
</dbReference>
<feature type="domain" description="Luciferase-like" evidence="5">
    <location>
        <begin position="18"/>
        <end position="274"/>
    </location>
</feature>
<evidence type="ECO:0000256" key="3">
    <source>
        <dbReference type="ARBA" id="ARBA00023002"/>
    </source>
</evidence>
<keyword evidence="1" id="KW-0285">Flavoprotein</keyword>
<dbReference type="RefSeq" id="WP_042220317.1">
    <property type="nucleotide sequence ID" value="NZ_CP007155.1"/>
</dbReference>